<gene>
    <name evidence="2" type="ORF">SAMN05660324_1962</name>
</gene>
<dbReference type="OrthoDB" id="9793178at2"/>
<dbReference type="Proteomes" id="UP000198863">
    <property type="component" value="Unassembled WGS sequence"/>
</dbReference>
<dbReference type="SUPFAM" id="SSF50800">
    <property type="entry name" value="PK beta-barrel domain-like"/>
    <property type="match status" value="1"/>
</dbReference>
<dbReference type="InterPro" id="IPR005302">
    <property type="entry name" value="MoCF_Sase_C"/>
</dbReference>
<dbReference type="EMBL" id="FNCF01000003">
    <property type="protein sequence ID" value="SDG20547.1"/>
    <property type="molecule type" value="Genomic_DNA"/>
</dbReference>
<organism evidence="2 3">
    <name type="scientific">Klenkia brasiliensis</name>
    <dbReference type="NCBI Taxonomy" id="333142"/>
    <lineage>
        <taxon>Bacteria</taxon>
        <taxon>Bacillati</taxon>
        <taxon>Actinomycetota</taxon>
        <taxon>Actinomycetes</taxon>
        <taxon>Geodermatophilales</taxon>
        <taxon>Geodermatophilaceae</taxon>
        <taxon>Klenkia</taxon>
    </lineage>
</organism>
<dbReference type="PROSITE" id="PS51340">
    <property type="entry name" value="MOSC"/>
    <property type="match status" value="1"/>
</dbReference>
<sequence>MTSHTAVLGSVARLDIATTKGFALTQVPAVHVASTGIVGNREFFLVDIDERLYSVPKDPVFLGYWTSYDHPSGVFSLGSGETTECSATVHHVGDVRPFEFDERMVEGRWAPGPWDEVLSDVAGRHVRLVHCAVAGGGHDVHPVTLQSTASLAALGTELNGHPLDLRRFRLNLTLDLGSVPFIEDTWSDGILAVGSCRLRLRGGVPRCIAVEHRPEDGHRGLLVQQRISRLRGPMISDWGPGVLYGTYADVLDPGPIAVGDPVAVQT</sequence>
<protein>
    <recommendedName>
        <fullName evidence="1">MOSC domain-containing protein</fullName>
    </recommendedName>
</protein>
<name>A0A1G7SBX5_9ACTN</name>
<keyword evidence="3" id="KW-1185">Reference proteome</keyword>
<dbReference type="GO" id="GO:0030170">
    <property type="term" value="F:pyridoxal phosphate binding"/>
    <property type="evidence" value="ECO:0007669"/>
    <property type="project" value="InterPro"/>
</dbReference>
<evidence type="ECO:0000313" key="3">
    <source>
        <dbReference type="Proteomes" id="UP000198863"/>
    </source>
</evidence>
<feature type="domain" description="MOSC" evidence="1">
    <location>
        <begin position="115"/>
        <end position="265"/>
    </location>
</feature>
<dbReference type="Pfam" id="PF03473">
    <property type="entry name" value="MOSC"/>
    <property type="match status" value="1"/>
</dbReference>
<proteinExistence type="predicted"/>
<accession>A0A1G7SBX5</accession>
<dbReference type="AlphaFoldDB" id="A0A1G7SBX5"/>
<evidence type="ECO:0000259" key="1">
    <source>
        <dbReference type="PROSITE" id="PS51340"/>
    </source>
</evidence>
<reference evidence="3" key="1">
    <citation type="submission" date="2016-10" db="EMBL/GenBank/DDBJ databases">
        <authorList>
            <person name="Varghese N."/>
            <person name="Submissions S."/>
        </authorList>
    </citation>
    <scope>NUCLEOTIDE SEQUENCE [LARGE SCALE GENOMIC DNA]</scope>
    <source>
        <strain evidence="3">DSM 44526</strain>
    </source>
</reference>
<dbReference type="RefSeq" id="WP_091062001.1">
    <property type="nucleotide sequence ID" value="NZ_FNCF01000003.1"/>
</dbReference>
<dbReference type="GO" id="GO:0030151">
    <property type="term" value="F:molybdenum ion binding"/>
    <property type="evidence" value="ECO:0007669"/>
    <property type="project" value="InterPro"/>
</dbReference>
<evidence type="ECO:0000313" key="2">
    <source>
        <dbReference type="EMBL" id="SDG20547.1"/>
    </source>
</evidence>
<dbReference type="GO" id="GO:0003824">
    <property type="term" value="F:catalytic activity"/>
    <property type="evidence" value="ECO:0007669"/>
    <property type="project" value="InterPro"/>
</dbReference>
<dbReference type="InterPro" id="IPR011037">
    <property type="entry name" value="Pyrv_Knase-like_insert_dom_sf"/>
</dbReference>